<dbReference type="EMBL" id="CAJOBF010005028">
    <property type="protein sequence ID" value="CAF4161420.1"/>
    <property type="molecule type" value="Genomic_DNA"/>
</dbReference>
<dbReference type="Proteomes" id="UP000663842">
    <property type="component" value="Unassembled WGS sequence"/>
</dbReference>
<comment type="caution">
    <text evidence="2">The sequence shown here is derived from an EMBL/GenBank/DDBJ whole genome shotgun (WGS) entry which is preliminary data.</text>
</comment>
<evidence type="ECO:0000313" key="6">
    <source>
        <dbReference type="Proteomes" id="UP000663856"/>
    </source>
</evidence>
<evidence type="ECO:0000256" key="1">
    <source>
        <dbReference type="SAM" id="SignalP"/>
    </source>
</evidence>
<reference evidence="2" key="1">
    <citation type="submission" date="2021-02" db="EMBL/GenBank/DDBJ databases">
        <authorList>
            <person name="Nowell W R."/>
        </authorList>
    </citation>
    <scope>NUCLEOTIDE SEQUENCE</scope>
</reference>
<keyword evidence="7" id="KW-1185">Reference proteome</keyword>
<proteinExistence type="predicted"/>
<dbReference type="AlphaFoldDB" id="A0A816TVY7"/>
<evidence type="ECO:0000313" key="7">
    <source>
        <dbReference type="Proteomes" id="UP000663866"/>
    </source>
</evidence>
<organism evidence="2 6">
    <name type="scientific">Rotaria magnacalcarata</name>
    <dbReference type="NCBI Taxonomy" id="392030"/>
    <lineage>
        <taxon>Eukaryota</taxon>
        <taxon>Metazoa</taxon>
        <taxon>Spiralia</taxon>
        <taxon>Gnathifera</taxon>
        <taxon>Rotifera</taxon>
        <taxon>Eurotatoria</taxon>
        <taxon>Bdelloidea</taxon>
        <taxon>Philodinida</taxon>
        <taxon>Philodinidae</taxon>
        <taxon>Rotaria</taxon>
    </lineage>
</organism>
<dbReference type="EMBL" id="CAJNRF010008296">
    <property type="protein sequence ID" value="CAF2100319.1"/>
    <property type="molecule type" value="Genomic_DNA"/>
</dbReference>
<dbReference type="Proteomes" id="UP000663866">
    <property type="component" value="Unassembled WGS sequence"/>
</dbReference>
<gene>
    <name evidence="4" type="ORF">OVN521_LOCUS23166</name>
    <name evidence="5" type="ORF">UXM345_LOCUS25718</name>
    <name evidence="2" type="ORF">WKI299_LOCUS20101</name>
    <name evidence="3" type="ORF">XDN619_LOCUS26331</name>
</gene>
<accession>A0A816TVY7</accession>
<keyword evidence="1" id="KW-0732">Signal</keyword>
<name>A0A816TVY7_9BILA</name>
<dbReference type="EMBL" id="CAJNRG010012319">
    <property type="protein sequence ID" value="CAF2138948.1"/>
    <property type="molecule type" value="Genomic_DNA"/>
</dbReference>
<evidence type="ECO:0000313" key="5">
    <source>
        <dbReference type="EMBL" id="CAF4161420.1"/>
    </source>
</evidence>
<evidence type="ECO:0000313" key="4">
    <source>
        <dbReference type="EMBL" id="CAF4142834.1"/>
    </source>
</evidence>
<evidence type="ECO:0000313" key="3">
    <source>
        <dbReference type="EMBL" id="CAF2138948.1"/>
    </source>
</evidence>
<dbReference type="Proteomes" id="UP000663856">
    <property type="component" value="Unassembled WGS sequence"/>
</dbReference>
<protein>
    <submittedName>
        <fullName evidence="2">Uncharacterized protein</fullName>
    </submittedName>
</protein>
<evidence type="ECO:0000313" key="2">
    <source>
        <dbReference type="EMBL" id="CAF2100319.1"/>
    </source>
</evidence>
<dbReference type="EMBL" id="CAJOBG010005182">
    <property type="protein sequence ID" value="CAF4142834.1"/>
    <property type="molecule type" value="Genomic_DNA"/>
</dbReference>
<dbReference type="Proteomes" id="UP000663887">
    <property type="component" value="Unassembled WGS sequence"/>
</dbReference>
<sequence>MKLITFVLVCFIVAALFTSVFGAPTDDDDPVIAGSNGEVASRRFTCNSITGDWVCAGQLGSWRCKCGSACYNSVCTCKRCI</sequence>
<feature type="signal peptide" evidence="1">
    <location>
        <begin position="1"/>
        <end position="22"/>
    </location>
</feature>
<feature type="chain" id="PRO_5036230596" evidence="1">
    <location>
        <begin position="23"/>
        <end position="81"/>
    </location>
</feature>